<keyword evidence="3 7" id="KW-0396">Initiation factor</keyword>
<dbReference type="RefSeq" id="WP_425344139.1">
    <property type="nucleotide sequence ID" value="NZ_JBGUBD010000002.1"/>
</dbReference>
<evidence type="ECO:0000259" key="10">
    <source>
        <dbReference type="PROSITE" id="PS51722"/>
    </source>
</evidence>
<comment type="subcellular location">
    <subcellularLocation>
        <location evidence="7">Cytoplasm</location>
    </subcellularLocation>
</comment>
<dbReference type="InterPro" id="IPR005225">
    <property type="entry name" value="Small_GTP-bd"/>
</dbReference>
<dbReference type="EMBL" id="JBGUBD010000002">
    <property type="protein sequence ID" value="MFA9477212.1"/>
    <property type="molecule type" value="Genomic_DNA"/>
</dbReference>
<accession>A0ABV4U0T9</accession>
<evidence type="ECO:0000256" key="8">
    <source>
        <dbReference type="RuleBase" id="RU000644"/>
    </source>
</evidence>
<feature type="domain" description="Tr-type G" evidence="10">
    <location>
        <begin position="459"/>
        <end position="636"/>
    </location>
</feature>
<evidence type="ECO:0000256" key="6">
    <source>
        <dbReference type="ARBA" id="ARBA00023134"/>
    </source>
</evidence>
<evidence type="ECO:0000313" key="12">
    <source>
        <dbReference type="Proteomes" id="UP001575105"/>
    </source>
</evidence>
<evidence type="ECO:0000256" key="7">
    <source>
        <dbReference type="HAMAP-Rule" id="MF_00100"/>
    </source>
</evidence>
<dbReference type="CDD" id="cd03702">
    <property type="entry name" value="IF2_mtIF2_II"/>
    <property type="match status" value="1"/>
</dbReference>
<feature type="binding site" evidence="7">
    <location>
        <begin position="573"/>
        <end position="576"/>
    </location>
    <ligand>
        <name>GTP</name>
        <dbReference type="ChEBI" id="CHEBI:37565"/>
    </ligand>
</feature>
<comment type="caution">
    <text evidence="7">Lacks conserved residue(s) required for the propagation of feature annotation.</text>
</comment>
<feature type="binding site" evidence="7">
    <location>
        <begin position="468"/>
        <end position="475"/>
    </location>
    <ligand>
        <name>GTP</name>
        <dbReference type="ChEBI" id="CHEBI:37565"/>
    </ligand>
</feature>
<dbReference type="SUPFAM" id="SSF52156">
    <property type="entry name" value="Initiation factor IF2/eIF5b, domain 3"/>
    <property type="match status" value="1"/>
</dbReference>
<dbReference type="Gene3D" id="2.40.30.10">
    <property type="entry name" value="Translation factors"/>
    <property type="match status" value="2"/>
</dbReference>
<dbReference type="Pfam" id="PF04760">
    <property type="entry name" value="IF2_N"/>
    <property type="match status" value="1"/>
</dbReference>
<dbReference type="NCBIfam" id="TIGR00487">
    <property type="entry name" value="IF-2"/>
    <property type="match status" value="1"/>
</dbReference>
<dbReference type="Gene3D" id="3.40.50.10050">
    <property type="entry name" value="Translation initiation factor IF- 2, domain 3"/>
    <property type="match status" value="1"/>
</dbReference>
<organism evidence="11 12">
    <name type="scientific">Natronomicrosphaera hydrolytica</name>
    <dbReference type="NCBI Taxonomy" id="3242702"/>
    <lineage>
        <taxon>Bacteria</taxon>
        <taxon>Pseudomonadati</taxon>
        <taxon>Planctomycetota</taxon>
        <taxon>Phycisphaerae</taxon>
        <taxon>Phycisphaerales</taxon>
        <taxon>Phycisphaeraceae</taxon>
        <taxon>Natronomicrosphaera</taxon>
    </lineage>
</organism>
<dbReference type="InterPro" id="IPR027417">
    <property type="entry name" value="P-loop_NTPase"/>
</dbReference>
<name>A0ABV4U0T9_9BACT</name>
<dbReference type="InterPro" id="IPR015760">
    <property type="entry name" value="TIF_IF2"/>
</dbReference>
<comment type="similarity">
    <text evidence="1 7 8">Belongs to the TRAFAC class translation factor GTPase superfamily. Classic translation factor GTPase family. IF-2 subfamily.</text>
</comment>
<evidence type="ECO:0000256" key="3">
    <source>
        <dbReference type="ARBA" id="ARBA00022540"/>
    </source>
</evidence>
<feature type="region of interest" description="Disordered" evidence="9">
    <location>
        <begin position="67"/>
        <end position="337"/>
    </location>
</feature>
<keyword evidence="4 7" id="KW-0547">Nucleotide-binding</keyword>
<dbReference type="InterPro" id="IPR000178">
    <property type="entry name" value="TF_IF2_bacterial-like"/>
</dbReference>
<evidence type="ECO:0000256" key="5">
    <source>
        <dbReference type="ARBA" id="ARBA00022917"/>
    </source>
</evidence>
<dbReference type="InterPro" id="IPR053905">
    <property type="entry name" value="EF-G-like_DII"/>
</dbReference>
<dbReference type="PANTHER" id="PTHR43381">
    <property type="entry name" value="TRANSLATION INITIATION FACTOR IF-2-RELATED"/>
    <property type="match status" value="1"/>
</dbReference>
<dbReference type="InterPro" id="IPR006847">
    <property type="entry name" value="IF2_N"/>
</dbReference>
<dbReference type="SUPFAM" id="SSF52540">
    <property type="entry name" value="P-loop containing nucleoside triphosphate hydrolases"/>
    <property type="match status" value="1"/>
</dbReference>
<dbReference type="GO" id="GO:0003743">
    <property type="term" value="F:translation initiation factor activity"/>
    <property type="evidence" value="ECO:0007669"/>
    <property type="project" value="UniProtKB-KW"/>
</dbReference>
<feature type="binding site" evidence="7">
    <location>
        <begin position="519"/>
        <end position="523"/>
    </location>
    <ligand>
        <name>GTP</name>
        <dbReference type="ChEBI" id="CHEBI:37565"/>
    </ligand>
</feature>
<keyword evidence="7" id="KW-0963">Cytoplasm</keyword>
<dbReference type="HAMAP" id="MF_00100_B">
    <property type="entry name" value="IF_2_B"/>
    <property type="match status" value="1"/>
</dbReference>
<comment type="function">
    <text evidence="7 8">One of the essential components for the initiation of protein synthesis. Protects formylmethionyl-tRNA from spontaneous hydrolysis and promotes its binding to the 30S ribosomal subunits. Also involved in the hydrolysis of GTP during the formation of the 70S ribosomal complex.</text>
</comment>
<gene>
    <name evidence="7 11" type="primary">infB</name>
    <name evidence="11" type="ORF">ACERK3_02775</name>
</gene>
<keyword evidence="6 7" id="KW-0342">GTP-binding</keyword>
<evidence type="ECO:0000256" key="4">
    <source>
        <dbReference type="ARBA" id="ARBA00022741"/>
    </source>
</evidence>
<dbReference type="Gene3D" id="1.10.10.2480">
    <property type="match status" value="1"/>
</dbReference>
<dbReference type="CDD" id="cd03692">
    <property type="entry name" value="mtIF2_IVc"/>
    <property type="match status" value="1"/>
</dbReference>
<dbReference type="NCBIfam" id="TIGR00231">
    <property type="entry name" value="small_GTP"/>
    <property type="match status" value="1"/>
</dbReference>
<evidence type="ECO:0000256" key="1">
    <source>
        <dbReference type="ARBA" id="ARBA00007733"/>
    </source>
</evidence>
<dbReference type="InterPro" id="IPR000795">
    <property type="entry name" value="T_Tr_GTP-bd_dom"/>
</dbReference>
<dbReference type="PANTHER" id="PTHR43381:SF5">
    <property type="entry name" value="TR-TYPE G DOMAIN-CONTAINING PROTEIN"/>
    <property type="match status" value="1"/>
</dbReference>
<evidence type="ECO:0000256" key="2">
    <source>
        <dbReference type="ARBA" id="ARBA00020675"/>
    </source>
</evidence>
<feature type="compositionally biased region" description="Basic residues" evidence="9">
    <location>
        <begin position="308"/>
        <end position="320"/>
    </location>
</feature>
<keyword evidence="5 7" id="KW-0648">Protein biosynthesis</keyword>
<feature type="compositionally biased region" description="Gly residues" evidence="9">
    <location>
        <begin position="258"/>
        <end position="272"/>
    </location>
</feature>
<dbReference type="Pfam" id="PF00009">
    <property type="entry name" value="GTP_EFTU"/>
    <property type="match status" value="1"/>
</dbReference>
<protein>
    <recommendedName>
        <fullName evidence="2 7">Translation initiation factor IF-2</fullName>
    </recommendedName>
</protein>
<dbReference type="Gene3D" id="3.40.50.300">
    <property type="entry name" value="P-loop containing nucleotide triphosphate hydrolases"/>
    <property type="match status" value="1"/>
</dbReference>
<dbReference type="InterPro" id="IPR009000">
    <property type="entry name" value="Transl_B-barrel_sf"/>
</dbReference>
<feature type="compositionally biased region" description="Low complexity" evidence="9">
    <location>
        <begin position="121"/>
        <end position="191"/>
    </location>
</feature>
<dbReference type="CDD" id="cd01887">
    <property type="entry name" value="IF2_eIF5B"/>
    <property type="match status" value="1"/>
</dbReference>
<reference evidence="11 12" key="1">
    <citation type="submission" date="2024-08" db="EMBL/GenBank/DDBJ databases">
        <title>Whole-genome sequencing of halo(alkali)philic microorganisms from hypersaline lakes.</title>
        <authorList>
            <person name="Sorokin D.Y."/>
            <person name="Merkel A.Y."/>
            <person name="Messina E."/>
            <person name="Yakimov M."/>
        </authorList>
    </citation>
    <scope>NUCLEOTIDE SEQUENCE [LARGE SCALE GENOMIC DNA]</scope>
    <source>
        <strain evidence="11 12">AB-hyl4</strain>
    </source>
</reference>
<proteinExistence type="inferred from homology"/>
<dbReference type="InterPro" id="IPR044145">
    <property type="entry name" value="IF2_II"/>
</dbReference>
<dbReference type="Pfam" id="PF22042">
    <property type="entry name" value="EF-G_D2"/>
    <property type="match status" value="1"/>
</dbReference>
<dbReference type="Pfam" id="PF11987">
    <property type="entry name" value="IF-2"/>
    <property type="match status" value="1"/>
</dbReference>
<sequence>MAKAKRVFELAKELSVSSKAIVEKCKAEGVPGITNHMSTVKLGLAQTIREWFGEAESGTAIETAEKVDLKKARKPARRRRADADGGDQAEPSDTATATVDRPAQTDGDVDEQTDAAAAAVPQPNDQPSAPAAAAPTQEAPAAPVEEHAPQQPAAPAEPSAEQEPPAVAAEQSQPEAPDAPAAPEAPQAPVAGDETPAAAPPPGVAALGRPNVPDRPKIIAPAGQQLQKPKQATLKGPNVVRIEKPEPVRRPRQRRGPGAPGGPGGPEGGGGEFTPAGAVEGITRSRGPTRGGGVKGGGGGEPDAGQQRGKRRQQRNVRRGRSADALPTGPTKFSQADMEELDARLKGAPGFLKQRRRDMRKREQGHIAPRLAETGGKVEIAEPITIKSLSSATGIKTADIIKYLFKQGVMATINSAIDTEAAMEVALEYDIELEVREQQTAIDKLKEAFDKRERIDVRPRPPVATVLGHVDHGKTSLLDRIRKEDVAAHEAGGITQHIGAYRVTIEGSEGAEKTVVFLDTPGHEAFTSMRARGANMTDLVVLVVAADDGVMPQTIESINHAKAAGVPIIVALNKIDVPQATSDNIQKIYGQLAEHGLNPVEWGGETEVIKTSAEKGTGVTDLLEVLDYQAELLELTADFGGPAAGRVIEAEMQPGRGSVARVLVQSGQIKVGDFIVIGRAYGRVRDMTDDHGRQVLEAGPATPLEISGIDDLPDAGDGFYITTTLQAAEQAASQFREVERHQQLASKTKVTLDNFADQLKAGKTRELRVVLKADVQGSADVLRESLEKLGNNEVTVRVIHSAVGGITESDVLLADASEAIVIGFHVIATPTVREIAEEREVDIRLHRVIYDVTEEVTKALEGMLEPERKEEAVGSAEVREVFRISKVGAIAGCVVAEGSIQKSAKARIIRDGIVVTDERNLESLRRVKDDVREVRAGTECGIKLAGFDDVKIGDTIQCYNVIEIKRKLV</sequence>
<dbReference type="PRINTS" id="PR00315">
    <property type="entry name" value="ELONGATNFCT"/>
</dbReference>
<evidence type="ECO:0000313" key="11">
    <source>
        <dbReference type="EMBL" id="MFA9477212.1"/>
    </source>
</evidence>
<comment type="caution">
    <text evidence="11">The sequence shown here is derived from an EMBL/GenBank/DDBJ whole genome shotgun (WGS) entry which is preliminary data.</text>
</comment>
<dbReference type="InterPro" id="IPR023115">
    <property type="entry name" value="TIF_IF2_dom3"/>
</dbReference>
<dbReference type="InterPro" id="IPR036925">
    <property type="entry name" value="TIF_IF2_dom3_sf"/>
</dbReference>
<feature type="compositionally biased region" description="Gly residues" evidence="9">
    <location>
        <begin position="289"/>
        <end position="302"/>
    </location>
</feature>
<dbReference type="PROSITE" id="PS51722">
    <property type="entry name" value="G_TR_2"/>
    <property type="match status" value="1"/>
</dbReference>
<evidence type="ECO:0000256" key="9">
    <source>
        <dbReference type="SAM" id="MobiDB-lite"/>
    </source>
</evidence>
<dbReference type="SUPFAM" id="SSF50447">
    <property type="entry name" value="Translation proteins"/>
    <property type="match status" value="2"/>
</dbReference>
<feature type="compositionally biased region" description="Basic residues" evidence="9">
    <location>
        <begin position="71"/>
        <end position="80"/>
    </location>
</feature>
<dbReference type="Proteomes" id="UP001575105">
    <property type="component" value="Unassembled WGS sequence"/>
</dbReference>
<keyword evidence="12" id="KW-1185">Reference proteome</keyword>